<proteinExistence type="predicted"/>
<evidence type="ECO:0000313" key="2">
    <source>
        <dbReference type="EMBL" id="SUZ48518.1"/>
    </source>
</evidence>
<dbReference type="EMBL" id="UINC01000072">
    <property type="protein sequence ID" value="SUZ48518.1"/>
    <property type="molecule type" value="Genomic_DNA"/>
</dbReference>
<feature type="region of interest" description="Disordered" evidence="1">
    <location>
        <begin position="1"/>
        <end position="37"/>
    </location>
</feature>
<dbReference type="AlphaFoldDB" id="A0A381N4E3"/>
<feature type="compositionally biased region" description="Basic and acidic residues" evidence="1">
    <location>
        <begin position="1"/>
        <end position="23"/>
    </location>
</feature>
<sequence length="37" mass="4398">MGHRPEYHCQRPERERARQRERLTGGGDYVLSLADEQ</sequence>
<reference evidence="2" key="1">
    <citation type="submission" date="2018-05" db="EMBL/GenBank/DDBJ databases">
        <authorList>
            <person name="Lanie J.A."/>
            <person name="Ng W.-L."/>
            <person name="Kazmierczak K.M."/>
            <person name="Andrzejewski T.M."/>
            <person name="Davidsen T.M."/>
            <person name="Wayne K.J."/>
            <person name="Tettelin H."/>
            <person name="Glass J.I."/>
            <person name="Rusch D."/>
            <person name="Podicherti R."/>
            <person name="Tsui H.-C.T."/>
            <person name="Winkler M.E."/>
        </authorList>
    </citation>
    <scope>NUCLEOTIDE SEQUENCE</scope>
</reference>
<evidence type="ECO:0000256" key="1">
    <source>
        <dbReference type="SAM" id="MobiDB-lite"/>
    </source>
</evidence>
<accession>A0A381N4E3</accession>
<name>A0A381N4E3_9ZZZZ</name>
<protein>
    <submittedName>
        <fullName evidence="2">Uncharacterized protein</fullName>
    </submittedName>
</protein>
<organism evidence="2">
    <name type="scientific">marine metagenome</name>
    <dbReference type="NCBI Taxonomy" id="408172"/>
    <lineage>
        <taxon>unclassified sequences</taxon>
        <taxon>metagenomes</taxon>
        <taxon>ecological metagenomes</taxon>
    </lineage>
</organism>
<gene>
    <name evidence="2" type="ORF">METZ01_LOCUS1372</name>
</gene>